<dbReference type="PROSITE" id="PS50089">
    <property type="entry name" value="ZF_RING_2"/>
    <property type="match status" value="1"/>
</dbReference>
<keyword evidence="5" id="KW-0863">Zinc-finger</keyword>
<reference evidence="11" key="1">
    <citation type="journal article" date="2012" name="Nature">
        <title>The oyster genome reveals stress adaptation and complexity of shell formation.</title>
        <authorList>
            <person name="Zhang G."/>
            <person name="Fang X."/>
            <person name="Guo X."/>
            <person name="Li L."/>
            <person name="Luo R."/>
            <person name="Xu F."/>
            <person name="Yang P."/>
            <person name="Zhang L."/>
            <person name="Wang X."/>
            <person name="Qi H."/>
            <person name="Xiong Z."/>
            <person name="Que H."/>
            <person name="Xie Y."/>
            <person name="Holland P.W."/>
            <person name="Paps J."/>
            <person name="Zhu Y."/>
            <person name="Wu F."/>
            <person name="Chen Y."/>
            <person name="Wang J."/>
            <person name="Peng C."/>
            <person name="Meng J."/>
            <person name="Yang L."/>
            <person name="Liu J."/>
            <person name="Wen B."/>
            <person name="Zhang N."/>
            <person name="Huang Z."/>
            <person name="Zhu Q."/>
            <person name="Feng Y."/>
            <person name="Mount A."/>
            <person name="Hedgecock D."/>
            <person name="Xu Z."/>
            <person name="Liu Y."/>
            <person name="Domazet-Loso T."/>
            <person name="Du Y."/>
            <person name="Sun X."/>
            <person name="Zhang S."/>
            <person name="Liu B."/>
            <person name="Cheng P."/>
            <person name="Jiang X."/>
            <person name="Li J."/>
            <person name="Fan D."/>
            <person name="Wang W."/>
            <person name="Fu W."/>
            <person name="Wang T."/>
            <person name="Wang B."/>
            <person name="Zhang J."/>
            <person name="Peng Z."/>
            <person name="Li Y."/>
            <person name="Li N."/>
            <person name="Wang J."/>
            <person name="Chen M."/>
            <person name="He Y."/>
            <person name="Tan F."/>
            <person name="Song X."/>
            <person name="Zheng Q."/>
            <person name="Huang R."/>
            <person name="Yang H."/>
            <person name="Du X."/>
            <person name="Chen L."/>
            <person name="Yang M."/>
            <person name="Gaffney P.M."/>
            <person name="Wang S."/>
            <person name="Luo L."/>
            <person name="She Z."/>
            <person name="Ming Y."/>
            <person name="Huang W."/>
            <person name="Zhang S."/>
            <person name="Huang B."/>
            <person name="Zhang Y."/>
            <person name="Qu T."/>
            <person name="Ni P."/>
            <person name="Miao G."/>
            <person name="Wang J."/>
            <person name="Wang Q."/>
            <person name="Steinberg C.E."/>
            <person name="Wang H."/>
            <person name="Li N."/>
            <person name="Qian L."/>
            <person name="Zhang G."/>
            <person name="Li Y."/>
            <person name="Yang H."/>
            <person name="Liu X."/>
            <person name="Wang J."/>
            <person name="Yin Y."/>
            <person name="Wang J."/>
        </authorList>
    </citation>
    <scope>NUCLEOTIDE SEQUENCE [LARGE SCALE GENOMIC DNA]</scope>
    <source>
        <strain evidence="11">05x7-T-G4-1.051#20</strain>
    </source>
</reference>
<dbReference type="HOGENOM" id="CLU_232587_0_0_1"/>
<dbReference type="PROSITE" id="PS51873">
    <property type="entry name" value="TRIAD"/>
    <property type="match status" value="1"/>
</dbReference>
<dbReference type="GO" id="GO:0008270">
    <property type="term" value="F:zinc ion binding"/>
    <property type="evidence" value="ECO:0007669"/>
    <property type="project" value="UniProtKB-KW"/>
</dbReference>
<dbReference type="PROSITE" id="PS51194">
    <property type="entry name" value="HELICASE_CTER"/>
    <property type="match status" value="1"/>
</dbReference>
<dbReference type="SMART" id="SM00847">
    <property type="entry name" value="HA2"/>
    <property type="match status" value="1"/>
</dbReference>
<dbReference type="InterPro" id="IPR007502">
    <property type="entry name" value="Helicase-assoc_dom"/>
</dbReference>
<dbReference type="SMART" id="SM00490">
    <property type="entry name" value="HELICc"/>
    <property type="match status" value="1"/>
</dbReference>
<dbReference type="Gene3D" id="1.20.120.1080">
    <property type="match status" value="1"/>
</dbReference>
<dbReference type="InterPro" id="IPR027417">
    <property type="entry name" value="P-loop_NTPase"/>
</dbReference>
<dbReference type="InterPro" id="IPR014001">
    <property type="entry name" value="Helicase_ATP-bd"/>
</dbReference>
<accession>K1QH19</accession>
<dbReference type="InParanoid" id="K1QH19"/>
<keyword evidence="2" id="KW-0479">Metal-binding</keyword>
<evidence type="ECO:0000256" key="9">
    <source>
        <dbReference type="ARBA" id="ARBA00022840"/>
    </source>
</evidence>
<keyword evidence="3" id="KW-0677">Repeat</keyword>
<evidence type="ECO:0000256" key="6">
    <source>
        <dbReference type="ARBA" id="ARBA00022786"/>
    </source>
</evidence>
<feature type="compositionally biased region" description="Basic and acidic residues" evidence="10">
    <location>
        <begin position="394"/>
        <end position="406"/>
    </location>
</feature>
<dbReference type="SUPFAM" id="SSF57850">
    <property type="entry name" value="RING/U-box"/>
    <property type="match status" value="3"/>
</dbReference>
<organism evidence="11">
    <name type="scientific">Magallana gigas</name>
    <name type="common">Pacific oyster</name>
    <name type="synonym">Crassostrea gigas</name>
    <dbReference type="NCBI Taxonomy" id="29159"/>
    <lineage>
        <taxon>Eukaryota</taxon>
        <taxon>Metazoa</taxon>
        <taxon>Spiralia</taxon>
        <taxon>Lophotrochozoa</taxon>
        <taxon>Mollusca</taxon>
        <taxon>Bivalvia</taxon>
        <taxon>Autobranchia</taxon>
        <taxon>Pteriomorphia</taxon>
        <taxon>Ostreida</taxon>
        <taxon>Ostreoidea</taxon>
        <taxon>Ostreidae</taxon>
        <taxon>Magallana</taxon>
    </lineage>
</organism>
<dbReference type="InterPro" id="IPR002867">
    <property type="entry name" value="IBR_dom"/>
</dbReference>
<dbReference type="SUPFAM" id="SSF54928">
    <property type="entry name" value="RNA-binding domain, RBD"/>
    <property type="match status" value="1"/>
</dbReference>
<dbReference type="EMBL" id="JH818019">
    <property type="protein sequence ID" value="EKC30444.1"/>
    <property type="molecule type" value="Genomic_DNA"/>
</dbReference>
<name>K1QH19_MAGGI</name>
<dbReference type="InterPro" id="IPR001841">
    <property type="entry name" value="Znf_RING"/>
</dbReference>
<keyword evidence="11" id="KW-0347">Helicase</keyword>
<evidence type="ECO:0000256" key="4">
    <source>
        <dbReference type="ARBA" id="ARBA00022741"/>
    </source>
</evidence>
<sequence length="2086" mass="238055">MQKPLMVMEKEEKNADKCKVDDEAAGITKDEKDSKTEKYYYRFGTTRSSRKVTECEIREAVITSPRVLRTNEVCGITSSEMRANLLNDQDQNITVKDFGHETTTYEEDEKCFGLYSTTENVRSRQVQQVENKQNICKDTSSFRERDHKTKSQGNNSKQIEELEIKNTMVETTKYSAMKKEEDDIAVKNKKSGIATSNEKFEVMKYKLDLSRLDRRNLISSNHGCSSSQQEETGFDNQEKPIIKSKDFEKVNCDAVKKLKDSLTPQNVKSNTITEMKEIKEHEMKHPERKSKLSDTPKKFFLRDDDALHYKTEILTNIGKKDREKTHQDCNDQRMTDSKDISNQKQLLPGKIACKEVTGVESNVECVNSEITDKPKNICEESSRKKSSKPRKVKKELTSEKKMDDMVQRNNPTVKTPLPHSADDDERNKAEEMDFLTYTLTVWKHIEEETDFLAHFVGIIADIRFQIISIKNDNSTNATTAMIRFKSNRDAKKFQSCLKSNNDKLPYRYHFQREGLSTMKFMVITKKSQYIQERTLKVLGSHQEKQRDTERKLSALCKDTKKKYIGLAVYEQREAQKKAFSDKLEELKRQQTEFQQCLVGVIQQVESYKAGNIKQNEFDSVMNKFEVECSRLEQALPIYAKRTEIIDTILQNQVSIILGETGSGKSTQITQYILESAISSSGKIICTQPRKVAAMSLAQRVSSELKSNVGDLVGYQVGMKSKLSHHTKVLYMTDHMLLNECLKDPLLMNYSCVVIDEAHERSVYTDLLLGMIKKCLPQRPELRVVVTSATIDPEVFVRYFGGPDICPVLKVSGRMFPVEIEWLKNSCGPEVADEYEIKAIEKAAEIHKSEPSGDILVFLTSQVEIEQCAEKLEALLRGKRDHWILPLHGKLQTDEQNLVFKCAPNGRRKIVLATNVAETSVTIPGIKYVVDTGAVKELSYDPRKKVSTLRIVKVTKSSADQRKGRAGRTGPGKCYRIYSNEDYEAMFPTSIPEIQKIHLGHAILKLLQLDVDPLEFDFVQAPEKISMENAFQHLTKLGAIEGGKIAPLGRWIAKLPFEPNLGVLVHDSIDHNVGLEGIIIAASCTVSGSLFYRGGTTIQKETSDKLKVPFCHKHGDHFTNLNVFKEWNAVHEKQKGKWCRDNSINGKAMRSIRDCANEILHILKKDLDIHIKFEFTDSSVERILQRLLFRSFQSNLCHYLGHEKAGYYFIDKSQQVIMHPSSAFQSLASFPKWVIVERVMQTSRDFALNITAVADEDVEEALVEGSLDFDIEDVESRRVAPILTEYVGVHGHREFVGPRYSKVRAMQENLSAQCTDSVFVIDADRDKGEISIFAPVSTKDISTSTLKTAIDPIKERIRSETVEHPVLPDFQNVRISIGAGGQTEELLYQEEYKNVFIFGDADAFGSDDEIKQWFERFGTIQSFIKKSLKNTNPSYLGQIIYEKSECAQAAVNATRRKRFEFTAKPPKGINKSEEADLLKARLTWCRRKSRGFGFVEIHNEDLMDQMIISSKLNNLIVGGKRVNIRRNKNEQNPNTLFVSGLGDLVNEDVLQESLLNHFNISENDVGKVTVIRQKVDTTRDMLSTYKTRLEVCFKNYLNQNMFFVTVVEPKPADFTYQAFVTFKDPEEGFEACSNLRNNFFIGENPVSIIPEIQTRLFVLAPVYVRVQKEIEEYCEKIKKEDEGRRVTITHLKNDNFVIDIDADSIESMVHTRNKIQKMLEGETIDLEQIPTLRFLFTRDGQAKVCKIMKKTNVLILLDHRNTSLSVHGKPLERDMAVRKIRKYIEKLSSSKLRIYELKGETKPPGLMKAVILMHGVDLKGLKDLSNLSTVELDHRSHRIRMLGSDEAVDKAVKEIDELMNQLREKCSIPNSNQPECGICLCEIAETEIYRLESCGHPYCRDCIKMNIESAIQSKDFPLKCCHDGCEMLWAWTDFVNMTKQGFCSLQNIISSSLSCFIRENKDKARYCITPDCPMVYKVSASGGRIVCGVCRVGVCSKCHVEYHNGMSCAIYQMENGNDESGLREWMRRDPNNRKLCPNCYAGIEKTGGCQHMECRDCKMHICWTCMAVFSSGRECYGHMAKEHASFV</sequence>
<dbReference type="Gene3D" id="3.30.40.10">
    <property type="entry name" value="Zinc/RING finger domain, C3HC4 (zinc finger)"/>
    <property type="match status" value="1"/>
</dbReference>
<evidence type="ECO:0000256" key="7">
    <source>
        <dbReference type="ARBA" id="ARBA00022801"/>
    </source>
</evidence>
<feature type="region of interest" description="Disordered" evidence="10">
    <location>
        <begin position="377"/>
        <end position="425"/>
    </location>
</feature>
<evidence type="ECO:0000256" key="1">
    <source>
        <dbReference type="ARBA" id="ARBA00022679"/>
    </source>
</evidence>
<dbReference type="InterPro" id="IPR044066">
    <property type="entry name" value="TRIAD_supradom"/>
</dbReference>
<keyword evidence="6" id="KW-0833">Ubl conjugation pathway</keyword>
<dbReference type="Gene3D" id="3.40.50.300">
    <property type="entry name" value="P-loop containing nucleotide triphosphate hydrolases"/>
    <property type="match status" value="2"/>
</dbReference>
<dbReference type="SMART" id="SM00487">
    <property type="entry name" value="DEXDc"/>
    <property type="match status" value="1"/>
</dbReference>
<dbReference type="InterPro" id="IPR011545">
    <property type="entry name" value="DEAD/DEAH_box_helicase_dom"/>
</dbReference>
<dbReference type="Pfam" id="PF24471">
    <property type="entry name" value="KH_DEAH11"/>
    <property type="match status" value="1"/>
</dbReference>
<dbReference type="InterPro" id="IPR001650">
    <property type="entry name" value="Helicase_C-like"/>
</dbReference>
<dbReference type="Pfam" id="PF00271">
    <property type="entry name" value="Helicase_C"/>
    <property type="match status" value="1"/>
</dbReference>
<dbReference type="SUPFAM" id="SSF52540">
    <property type="entry name" value="P-loop containing nucleoside triphosphate hydrolases"/>
    <property type="match status" value="1"/>
</dbReference>
<dbReference type="InterPro" id="IPR056245">
    <property type="entry name" value="KH_DEAH11/12"/>
</dbReference>
<dbReference type="InterPro" id="IPR013083">
    <property type="entry name" value="Znf_RING/FYVE/PHD"/>
</dbReference>
<dbReference type="GO" id="GO:0004386">
    <property type="term" value="F:helicase activity"/>
    <property type="evidence" value="ECO:0007669"/>
    <property type="project" value="UniProtKB-KW"/>
</dbReference>
<proteinExistence type="predicted"/>
<evidence type="ECO:0000256" key="2">
    <source>
        <dbReference type="ARBA" id="ARBA00022723"/>
    </source>
</evidence>
<dbReference type="GO" id="GO:0003723">
    <property type="term" value="F:RNA binding"/>
    <property type="evidence" value="ECO:0007669"/>
    <property type="project" value="TreeGrafter"/>
</dbReference>
<dbReference type="Pfam" id="PF01485">
    <property type="entry name" value="IBR"/>
    <property type="match status" value="1"/>
</dbReference>
<protein>
    <submittedName>
        <fullName evidence="11">Putative pre-mRNA-splicing factor ATP-dependent RNA helicase mog-5</fullName>
    </submittedName>
</protein>
<keyword evidence="4" id="KW-0547">Nucleotide-binding</keyword>
<dbReference type="PROSITE" id="PS51192">
    <property type="entry name" value="HELICASE_ATP_BIND_1"/>
    <property type="match status" value="1"/>
</dbReference>
<keyword evidence="1" id="KW-0808">Transferase</keyword>
<dbReference type="GO" id="GO:0005524">
    <property type="term" value="F:ATP binding"/>
    <property type="evidence" value="ECO:0007669"/>
    <property type="project" value="UniProtKB-KW"/>
</dbReference>
<keyword evidence="9" id="KW-0067">ATP-binding</keyword>
<dbReference type="InterPro" id="IPR002464">
    <property type="entry name" value="DNA/RNA_helicase_DEAH_CS"/>
</dbReference>
<dbReference type="GO" id="GO:0016787">
    <property type="term" value="F:hydrolase activity"/>
    <property type="evidence" value="ECO:0007669"/>
    <property type="project" value="UniProtKB-KW"/>
</dbReference>
<dbReference type="Gene3D" id="3.30.70.330">
    <property type="match status" value="1"/>
</dbReference>
<dbReference type="InterPro" id="IPR017907">
    <property type="entry name" value="Znf_RING_CS"/>
</dbReference>
<evidence type="ECO:0000313" key="11">
    <source>
        <dbReference type="EMBL" id="EKC30444.1"/>
    </source>
</evidence>
<dbReference type="CDD" id="cd17917">
    <property type="entry name" value="DEXHc_RHA-like"/>
    <property type="match status" value="1"/>
</dbReference>
<dbReference type="InterPro" id="IPR035979">
    <property type="entry name" value="RBD_domain_sf"/>
</dbReference>
<evidence type="ECO:0000256" key="5">
    <source>
        <dbReference type="ARBA" id="ARBA00022771"/>
    </source>
</evidence>
<keyword evidence="7" id="KW-0378">Hydrolase</keyword>
<dbReference type="GO" id="GO:0016740">
    <property type="term" value="F:transferase activity"/>
    <property type="evidence" value="ECO:0007669"/>
    <property type="project" value="UniProtKB-KW"/>
</dbReference>
<feature type="compositionally biased region" description="Basic residues" evidence="10">
    <location>
        <begin position="384"/>
        <end position="393"/>
    </location>
</feature>
<evidence type="ECO:0000256" key="3">
    <source>
        <dbReference type="ARBA" id="ARBA00022737"/>
    </source>
</evidence>
<dbReference type="PROSITE" id="PS00518">
    <property type="entry name" value="ZF_RING_1"/>
    <property type="match status" value="1"/>
</dbReference>
<keyword evidence="8" id="KW-0862">Zinc</keyword>
<dbReference type="Pfam" id="PF00270">
    <property type="entry name" value="DEAD"/>
    <property type="match status" value="1"/>
</dbReference>
<dbReference type="CDD" id="cd22585">
    <property type="entry name" value="Rcat_RBR_DEAH12-like"/>
    <property type="match status" value="1"/>
</dbReference>
<dbReference type="Gene3D" id="1.20.120.1750">
    <property type="match status" value="1"/>
</dbReference>
<evidence type="ECO:0000256" key="10">
    <source>
        <dbReference type="SAM" id="MobiDB-lite"/>
    </source>
</evidence>
<dbReference type="PANTHER" id="PTHR18934">
    <property type="entry name" value="ATP-DEPENDENT RNA HELICASE"/>
    <property type="match status" value="1"/>
</dbReference>
<dbReference type="PANTHER" id="PTHR18934:SF81">
    <property type="entry name" value="ATP-DEPENDENT RNA HELICASE DEAH11, CHLOROPLASTIC-RELATED"/>
    <property type="match status" value="1"/>
</dbReference>
<dbReference type="SMART" id="SM00647">
    <property type="entry name" value="IBR"/>
    <property type="match status" value="2"/>
</dbReference>
<dbReference type="CDD" id="cd18791">
    <property type="entry name" value="SF2_C_RHA"/>
    <property type="match status" value="1"/>
</dbReference>
<dbReference type="InterPro" id="IPR012677">
    <property type="entry name" value="Nucleotide-bd_a/b_plait_sf"/>
</dbReference>
<dbReference type="CDD" id="cd20335">
    <property type="entry name" value="BRcat_RBR"/>
    <property type="match status" value="1"/>
</dbReference>
<dbReference type="PROSITE" id="PS00690">
    <property type="entry name" value="DEAH_ATP_HELICASE"/>
    <property type="match status" value="1"/>
</dbReference>
<gene>
    <name evidence="11" type="ORF">CGI_10021954</name>
</gene>
<dbReference type="Pfam" id="PF22191">
    <property type="entry name" value="IBR_1"/>
    <property type="match status" value="1"/>
</dbReference>
<evidence type="ECO:0000256" key="8">
    <source>
        <dbReference type="ARBA" id="ARBA00022833"/>
    </source>
</evidence>